<proteinExistence type="inferred from homology"/>
<protein>
    <recommendedName>
        <fullName evidence="4">Putative glucose-6-phosphate 1-epimerase</fullName>
        <ecNumber evidence="4">5.1.3.15</ecNumber>
    </recommendedName>
</protein>
<dbReference type="EMBL" id="JACOFT010000004">
    <property type="protein sequence ID" value="MBC3812296.1"/>
    <property type="molecule type" value="Genomic_DNA"/>
</dbReference>
<dbReference type="InterPro" id="IPR014718">
    <property type="entry name" value="GH-type_carb-bd"/>
</dbReference>
<keyword evidence="6" id="KW-1185">Reference proteome</keyword>
<dbReference type="PIRSF" id="PIRSF016020">
    <property type="entry name" value="PHexose_mutarotase"/>
    <property type="match status" value="1"/>
</dbReference>
<dbReference type="InterPro" id="IPR008183">
    <property type="entry name" value="Aldose_1/G6P_1-epimerase"/>
</dbReference>
<organism evidence="5 6">
    <name type="scientific">Undibacterium aquatile</name>
    <dbReference type="NCBI Taxonomy" id="1537398"/>
    <lineage>
        <taxon>Bacteria</taxon>
        <taxon>Pseudomonadati</taxon>
        <taxon>Pseudomonadota</taxon>
        <taxon>Betaproteobacteria</taxon>
        <taxon>Burkholderiales</taxon>
        <taxon>Oxalobacteraceae</taxon>
        <taxon>Undibacterium</taxon>
    </lineage>
</organism>
<dbReference type="PANTHER" id="PTHR11122:SF13">
    <property type="entry name" value="GLUCOSE-6-PHOSPHATE 1-EPIMERASE"/>
    <property type="match status" value="1"/>
</dbReference>
<comment type="similarity">
    <text evidence="2 4">Belongs to the glucose-6-phosphate 1-epimerase family.</text>
</comment>
<evidence type="ECO:0000256" key="1">
    <source>
        <dbReference type="ARBA" id="ARBA00001096"/>
    </source>
</evidence>
<evidence type="ECO:0000256" key="2">
    <source>
        <dbReference type="ARBA" id="ARBA00005866"/>
    </source>
</evidence>
<dbReference type="Pfam" id="PF01263">
    <property type="entry name" value="Aldose_epim"/>
    <property type="match status" value="1"/>
</dbReference>
<dbReference type="EC" id="5.1.3.15" evidence="4"/>
<name>A0ABR6XIX4_9BURK</name>
<dbReference type="Proteomes" id="UP000637632">
    <property type="component" value="Unassembled WGS sequence"/>
</dbReference>
<comment type="catalytic activity">
    <reaction evidence="1">
        <text>alpha-D-glucose 6-phosphate = beta-D-glucose 6-phosphate</text>
        <dbReference type="Rhea" id="RHEA:16249"/>
        <dbReference type="ChEBI" id="CHEBI:58225"/>
        <dbReference type="ChEBI" id="CHEBI:58247"/>
        <dbReference type="EC" id="5.1.3.15"/>
    </reaction>
</comment>
<keyword evidence="3 4" id="KW-0413">Isomerase</keyword>
<dbReference type="InterPro" id="IPR025532">
    <property type="entry name" value="G6P_1-epimerase"/>
</dbReference>
<sequence length="281" mass="31199">MMNNNKKTNADWIALHTKNHARCNIRVQGAHIASWSPAGRDEQLFMSRLSSPDQSQPLRGGIPVIFPQFADLGPLPKHGFARTAIWRLEDVQQNDDTASATLVLTDTPESMQFWPHSFTATIRITLTDQALQVDWQVRNEGVQTMSFQVALHTYFRVAEGKFATILGLANSPSYNKLTQEKAAASGMDQLIVKNAIDSIYAQTPDHLILQTGLGELRIDKHGFPDTVVWTPWDEGARQIADLADDEGRAFICVEAACVNVPITLSPQQNWNASMKLGCSEE</sequence>
<dbReference type="CDD" id="cd09020">
    <property type="entry name" value="D-hex-6-P-epi_like"/>
    <property type="match status" value="1"/>
</dbReference>
<dbReference type="SUPFAM" id="SSF74650">
    <property type="entry name" value="Galactose mutarotase-like"/>
    <property type="match status" value="1"/>
</dbReference>
<accession>A0ABR6XIX4</accession>
<gene>
    <name evidence="5" type="ORF">H8K26_12670</name>
</gene>
<dbReference type="PANTHER" id="PTHR11122">
    <property type="entry name" value="APOSPORY-ASSOCIATED PROTEIN C-RELATED"/>
    <property type="match status" value="1"/>
</dbReference>
<dbReference type="Gene3D" id="2.70.98.10">
    <property type="match status" value="1"/>
</dbReference>
<comment type="caution">
    <text evidence="5">The sequence shown here is derived from an EMBL/GenBank/DDBJ whole genome shotgun (WGS) entry which is preliminary data.</text>
</comment>
<evidence type="ECO:0000313" key="5">
    <source>
        <dbReference type="EMBL" id="MBC3812296.1"/>
    </source>
</evidence>
<evidence type="ECO:0000313" key="6">
    <source>
        <dbReference type="Proteomes" id="UP000637632"/>
    </source>
</evidence>
<dbReference type="InterPro" id="IPR011013">
    <property type="entry name" value="Gal_mutarotase_sf_dom"/>
</dbReference>
<dbReference type="RefSeq" id="WP_190479964.1">
    <property type="nucleotide sequence ID" value="NZ_JACOFT010000004.1"/>
</dbReference>
<evidence type="ECO:0000256" key="4">
    <source>
        <dbReference type="PIRNR" id="PIRNR016020"/>
    </source>
</evidence>
<reference evidence="5 6" key="1">
    <citation type="submission" date="2020-08" db="EMBL/GenBank/DDBJ databases">
        <title>Novel species isolated from subtropical streams in China.</title>
        <authorList>
            <person name="Lu H."/>
        </authorList>
    </citation>
    <scope>NUCLEOTIDE SEQUENCE [LARGE SCALE GENOMIC DNA]</scope>
    <source>
        <strain evidence="5 6">CCTCC AB 2015119</strain>
    </source>
</reference>
<evidence type="ECO:0000256" key="3">
    <source>
        <dbReference type="ARBA" id="ARBA00023235"/>
    </source>
</evidence>